<keyword evidence="7 11" id="KW-0378">Hydrolase</keyword>
<dbReference type="InterPro" id="IPR001563">
    <property type="entry name" value="Peptidase_S10"/>
</dbReference>
<dbReference type="PANTHER" id="PTHR11802">
    <property type="entry name" value="SERINE PROTEASE FAMILY S10 SERINE CARBOXYPEPTIDASE"/>
    <property type="match status" value="1"/>
</dbReference>
<dbReference type="Gene3D" id="3.40.50.1820">
    <property type="entry name" value="alpha/beta hydrolase"/>
    <property type="match status" value="1"/>
</dbReference>
<comment type="caution">
    <text evidence="12">The sequence shown here is derived from an EMBL/GenBank/DDBJ whole genome shotgun (WGS) entry which is preliminary data.</text>
</comment>
<organism evidence="12 13">
    <name type="scientific">Malus domestica</name>
    <name type="common">Apple</name>
    <name type="synonym">Pyrus malus</name>
    <dbReference type="NCBI Taxonomy" id="3750"/>
    <lineage>
        <taxon>Eukaryota</taxon>
        <taxon>Viridiplantae</taxon>
        <taxon>Streptophyta</taxon>
        <taxon>Embryophyta</taxon>
        <taxon>Tracheophyta</taxon>
        <taxon>Spermatophyta</taxon>
        <taxon>Magnoliopsida</taxon>
        <taxon>eudicotyledons</taxon>
        <taxon>Gunneridae</taxon>
        <taxon>Pentapetalae</taxon>
        <taxon>rosids</taxon>
        <taxon>fabids</taxon>
        <taxon>Rosales</taxon>
        <taxon>Rosaceae</taxon>
        <taxon>Amygdaloideae</taxon>
        <taxon>Maleae</taxon>
        <taxon>Malus</taxon>
    </lineage>
</organism>
<feature type="chain" id="PRO_5019610078" description="Carboxypeptidase" evidence="11">
    <location>
        <begin position="26"/>
        <end position="528"/>
    </location>
</feature>
<evidence type="ECO:0000256" key="4">
    <source>
        <dbReference type="ARBA" id="ARBA00022645"/>
    </source>
</evidence>
<protein>
    <recommendedName>
        <fullName evidence="11">Carboxypeptidase</fullName>
        <ecNumber evidence="11">3.4.16.-</ecNumber>
    </recommendedName>
</protein>
<dbReference type="GO" id="GO:0019748">
    <property type="term" value="P:secondary metabolic process"/>
    <property type="evidence" value="ECO:0007669"/>
    <property type="project" value="TreeGrafter"/>
</dbReference>
<dbReference type="PRINTS" id="PR00724">
    <property type="entry name" value="CRBOXYPTASEC"/>
</dbReference>
<gene>
    <name evidence="12" type="ORF">DVH24_028489</name>
</gene>
<keyword evidence="6 11" id="KW-0732">Signal</keyword>
<dbReference type="PROSITE" id="PS00131">
    <property type="entry name" value="CARBOXYPEPT_SER_SER"/>
    <property type="match status" value="1"/>
</dbReference>
<dbReference type="Proteomes" id="UP000290289">
    <property type="component" value="Chromosome 10"/>
</dbReference>
<comment type="function">
    <text evidence="10">Probable carboxypeptidase.</text>
</comment>
<evidence type="ECO:0000256" key="5">
    <source>
        <dbReference type="ARBA" id="ARBA00022670"/>
    </source>
</evidence>
<keyword evidence="5 11" id="KW-0645">Protease</keyword>
<dbReference type="FunFam" id="3.40.50.1820:FF:000143">
    <property type="entry name" value="Carboxypeptidase"/>
    <property type="match status" value="1"/>
</dbReference>
<dbReference type="EMBL" id="RDQH01000336">
    <property type="protein sequence ID" value="RXH86989.1"/>
    <property type="molecule type" value="Genomic_DNA"/>
</dbReference>
<proteinExistence type="inferred from homology"/>
<feature type="signal peptide" evidence="11">
    <location>
        <begin position="1"/>
        <end position="25"/>
    </location>
</feature>
<dbReference type="InterPro" id="IPR029058">
    <property type="entry name" value="AB_hydrolase_fold"/>
</dbReference>
<dbReference type="InterPro" id="IPR033124">
    <property type="entry name" value="Ser_caboxypep_his_AS"/>
</dbReference>
<dbReference type="SUPFAM" id="SSF53474">
    <property type="entry name" value="alpha/beta-Hydrolases"/>
    <property type="match status" value="1"/>
</dbReference>
<dbReference type="AlphaFoldDB" id="A0A498IUI9"/>
<evidence type="ECO:0000256" key="1">
    <source>
        <dbReference type="ARBA" id="ARBA00004613"/>
    </source>
</evidence>
<dbReference type="PROSITE" id="PS00560">
    <property type="entry name" value="CARBOXYPEPT_SER_HIS"/>
    <property type="match status" value="1"/>
</dbReference>
<evidence type="ECO:0000256" key="3">
    <source>
        <dbReference type="ARBA" id="ARBA00022525"/>
    </source>
</evidence>
<dbReference type="InterPro" id="IPR018202">
    <property type="entry name" value="Ser_caboxypep_ser_AS"/>
</dbReference>
<dbReference type="PANTHER" id="PTHR11802:SF254">
    <property type="entry name" value="SERINE CARBOXYPEPTIDASE-LIKE 20"/>
    <property type="match status" value="1"/>
</dbReference>
<dbReference type="EC" id="3.4.16.-" evidence="11"/>
<dbReference type="GO" id="GO:0006508">
    <property type="term" value="P:proteolysis"/>
    <property type="evidence" value="ECO:0007669"/>
    <property type="project" value="UniProtKB-KW"/>
</dbReference>
<sequence length="528" mass="58950">MAGRILYLFFVPLIYTFLSILPTQSAPQSALVSQIPGFSGTLPSKHYAGYVTVDQSHGRNLFYYFVESEGKPAEDPVVLWLNGGPGCSSFDGFVYEHGPFNFEKAKTKGSLPQLHLNPYSWSKVSNIIYLDSPAGVGFSYSKNETDYETGDLKTASDSHAFLLKWFELYPEFLSNPFFIAGESYAGVYVPTLSSEVVKGGAPDVSTGIDAGVTPVLNFKVFICIGSPFVNLNHFWLQTSNDCITQGYLVGNGVTDDKFDGNALVPFAHGMGLISDDLYEEVNTACGGNYIYPVNDNCESKLKKVDKNIEDLNIYDILEPCYHSTDSSKNRKVTKSGLPSSFRRLGETERPLAVRKRMFGRAWPLRAPVRDGIVPTWPELMDSESVPCINDEVATEWLNNETVRKAIHAETDFSWELCTSRIEFYHDSGSMIKYHKNLTAKGYRALIYSGDHDMCVPFTGSEAWTRSLGYKIVDEWRPWTSNGQVAGYTQGYENNLTFLTVKGSGHTVPEYKPREAFDLFSRFLAGKPQ</sequence>
<comment type="similarity">
    <text evidence="2 11">Belongs to the peptidase S10 family.</text>
</comment>
<evidence type="ECO:0000256" key="10">
    <source>
        <dbReference type="ARBA" id="ARBA00037399"/>
    </source>
</evidence>
<dbReference type="FunFam" id="3.40.50.12670:FF:000001">
    <property type="entry name" value="Carboxypeptidase"/>
    <property type="match status" value="1"/>
</dbReference>
<keyword evidence="13" id="KW-1185">Reference proteome</keyword>
<name>A0A498IUI9_MALDO</name>
<dbReference type="Gene3D" id="3.40.50.12670">
    <property type="match status" value="1"/>
</dbReference>
<accession>A0A498IUI9</accession>
<evidence type="ECO:0000256" key="8">
    <source>
        <dbReference type="ARBA" id="ARBA00023157"/>
    </source>
</evidence>
<dbReference type="GO" id="GO:0005576">
    <property type="term" value="C:extracellular region"/>
    <property type="evidence" value="ECO:0007669"/>
    <property type="project" value="UniProtKB-SubCell"/>
</dbReference>
<evidence type="ECO:0000313" key="13">
    <source>
        <dbReference type="Proteomes" id="UP000290289"/>
    </source>
</evidence>
<dbReference type="GO" id="GO:0016747">
    <property type="term" value="F:acyltransferase activity, transferring groups other than amino-acyl groups"/>
    <property type="evidence" value="ECO:0007669"/>
    <property type="project" value="TreeGrafter"/>
</dbReference>
<keyword evidence="3" id="KW-0964">Secreted</keyword>
<keyword evidence="8" id="KW-1015">Disulfide bond</keyword>
<evidence type="ECO:0000256" key="2">
    <source>
        <dbReference type="ARBA" id="ARBA00009431"/>
    </source>
</evidence>
<keyword evidence="9" id="KW-0325">Glycoprotein</keyword>
<evidence type="ECO:0000256" key="11">
    <source>
        <dbReference type="RuleBase" id="RU361156"/>
    </source>
</evidence>
<dbReference type="Pfam" id="PF00450">
    <property type="entry name" value="Peptidase_S10"/>
    <property type="match status" value="2"/>
</dbReference>
<comment type="subcellular location">
    <subcellularLocation>
        <location evidence="1">Secreted</location>
    </subcellularLocation>
</comment>
<evidence type="ECO:0000256" key="6">
    <source>
        <dbReference type="ARBA" id="ARBA00022729"/>
    </source>
</evidence>
<evidence type="ECO:0000313" key="12">
    <source>
        <dbReference type="EMBL" id="RXH86989.1"/>
    </source>
</evidence>
<evidence type="ECO:0000256" key="7">
    <source>
        <dbReference type="ARBA" id="ARBA00022801"/>
    </source>
</evidence>
<dbReference type="GO" id="GO:0004185">
    <property type="term" value="F:serine-type carboxypeptidase activity"/>
    <property type="evidence" value="ECO:0007669"/>
    <property type="project" value="UniProtKB-UniRule"/>
</dbReference>
<reference evidence="12 13" key="1">
    <citation type="submission" date="2018-10" db="EMBL/GenBank/DDBJ databases">
        <title>A high-quality apple genome assembly.</title>
        <authorList>
            <person name="Hu J."/>
        </authorList>
    </citation>
    <scope>NUCLEOTIDE SEQUENCE [LARGE SCALE GENOMIC DNA]</scope>
    <source>
        <strain evidence="13">cv. HFTH1</strain>
        <tissue evidence="12">Young leaf</tissue>
    </source>
</reference>
<evidence type="ECO:0000256" key="9">
    <source>
        <dbReference type="ARBA" id="ARBA00023180"/>
    </source>
</evidence>
<keyword evidence="4 11" id="KW-0121">Carboxypeptidase</keyword>